<name>A0A917JWT4_9GAMM</name>
<dbReference type="EMBL" id="BMOB01000006">
    <property type="protein sequence ID" value="GGI87900.1"/>
    <property type="molecule type" value="Genomic_DNA"/>
</dbReference>
<sequence length="58" mass="6896">MQLNESIYQEASMMEKIFDITKADQYDFFNLADFNYSTFFYCWKKVGLESATARDMPT</sequence>
<evidence type="ECO:0000313" key="1">
    <source>
        <dbReference type="EMBL" id="GGI87900.1"/>
    </source>
</evidence>
<reference evidence="1" key="2">
    <citation type="submission" date="2020-09" db="EMBL/GenBank/DDBJ databases">
        <authorList>
            <person name="Sun Q."/>
            <person name="Ohkuma M."/>
        </authorList>
    </citation>
    <scope>NUCLEOTIDE SEQUENCE</scope>
    <source>
        <strain evidence="1">JCM 13919</strain>
    </source>
</reference>
<keyword evidence="2" id="KW-1185">Reference proteome</keyword>
<protein>
    <submittedName>
        <fullName evidence="1">Uncharacterized protein</fullName>
    </submittedName>
</protein>
<gene>
    <name evidence="1" type="ORF">GCM10007966_15830</name>
</gene>
<organism evidence="1 2">
    <name type="scientific">Legionella impletisoli</name>
    <dbReference type="NCBI Taxonomy" id="343510"/>
    <lineage>
        <taxon>Bacteria</taxon>
        <taxon>Pseudomonadati</taxon>
        <taxon>Pseudomonadota</taxon>
        <taxon>Gammaproteobacteria</taxon>
        <taxon>Legionellales</taxon>
        <taxon>Legionellaceae</taxon>
        <taxon>Legionella</taxon>
    </lineage>
</organism>
<comment type="caution">
    <text evidence="1">The sequence shown here is derived from an EMBL/GenBank/DDBJ whole genome shotgun (WGS) entry which is preliminary data.</text>
</comment>
<dbReference type="AlphaFoldDB" id="A0A917JWT4"/>
<evidence type="ECO:0000313" key="2">
    <source>
        <dbReference type="Proteomes" id="UP000630149"/>
    </source>
</evidence>
<proteinExistence type="predicted"/>
<accession>A0A917JWT4</accession>
<reference evidence="1" key="1">
    <citation type="journal article" date="2014" name="Int. J. Syst. Evol. Microbiol.">
        <title>Complete genome sequence of Corynebacterium casei LMG S-19264T (=DSM 44701T), isolated from a smear-ripened cheese.</title>
        <authorList>
            <consortium name="US DOE Joint Genome Institute (JGI-PGF)"/>
            <person name="Walter F."/>
            <person name="Albersmeier A."/>
            <person name="Kalinowski J."/>
            <person name="Ruckert C."/>
        </authorList>
    </citation>
    <scope>NUCLEOTIDE SEQUENCE</scope>
    <source>
        <strain evidence="1">JCM 13919</strain>
    </source>
</reference>
<dbReference type="Proteomes" id="UP000630149">
    <property type="component" value="Unassembled WGS sequence"/>
</dbReference>